<dbReference type="GO" id="GO:0009117">
    <property type="term" value="P:nucleotide metabolic process"/>
    <property type="evidence" value="ECO:0007669"/>
    <property type="project" value="UniProtKB-UniRule"/>
</dbReference>
<dbReference type="UniPathway" id="UPA00087">
    <property type="reaction ID" value="UER00173"/>
</dbReference>
<dbReference type="STRING" id="1471761.B0W44_13500"/>
<evidence type="ECO:0000256" key="2">
    <source>
        <dbReference type="ARBA" id="ARBA00022490"/>
    </source>
</evidence>
<dbReference type="GO" id="GO:0008973">
    <property type="term" value="F:phosphopentomutase activity"/>
    <property type="evidence" value="ECO:0007669"/>
    <property type="project" value="UniProtKB-UniRule"/>
</dbReference>
<dbReference type="PANTHER" id="PTHR21110">
    <property type="entry name" value="PHOSPHOPENTOMUTASE"/>
    <property type="match status" value="1"/>
</dbReference>
<dbReference type="RefSeq" id="WP_077720480.1">
    <property type="nucleotide sequence ID" value="NZ_CP019699.1"/>
</dbReference>
<name>A0A1U9K9B7_9BACL</name>
<dbReference type="Pfam" id="PF01676">
    <property type="entry name" value="Metalloenzyme"/>
    <property type="match status" value="1"/>
</dbReference>
<dbReference type="HAMAP" id="MF_00740">
    <property type="entry name" value="Phosphopentomut"/>
    <property type="match status" value="1"/>
</dbReference>
<feature type="binding site" evidence="6">
    <location>
        <position position="13"/>
    </location>
    <ligand>
        <name>Mn(2+)</name>
        <dbReference type="ChEBI" id="CHEBI:29035"/>
        <label>1</label>
    </ligand>
</feature>
<keyword evidence="10" id="KW-1185">Reference proteome</keyword>
<evidence type="ECO:0000256" key="5">
    <source>
        <dbReference type="ARBA" id="ARBA00023235"/>
    </source>
</evidence>
<evidence type="ECO:0000256" key="3">
    <source>
        <dbReference type="ARBA" id="ARBA00022723"/>
    </source>
</evidence>
<dbReference type="GO" id="GO:0006015">
    <property type="term" value="P:5-phosphoribose 1-diphosphate biosynthetic process"/>
    <property type="evidence" value="ECO:0007669"/>
    <property type="project" value="UniProtKB-UniPathway"/>
</dbReference>
<feature type="binding site" evidence="6">
    <location>
        <position position="339"/>
    </location>
    <ligand>
        <name>Mn(2+)</name>
        <dbReference type="ChEBI" id="CHEBI:29035"/>
        <label>2</label>
    </ligand>
</feature>
<feature type="binding site" evidence="6">
    <location>
        <position position="327"/>
    </location>
    <ligand>
        <name>Mn(2+)</name>
        <dbReference type="ChEBI" id="CHEBI:29035"/>
        <label>1</label>
    </ligand>
</feature>
<dbReference type="PANTHER" id="PTHR21110:SF0">
    <property type="entry name" value="PHOSPHOPENTOMUTASE"/>
    <property type="match status" value="1"/>
</dbReference>
<sequence length="394" mass="43224">MPHFERIACVVLDSVGIGALPDSPSFGDEGVHTLGHVAEYAGGLHMPNFARLGLGNIEPIKGIPQVASPMASYGKMAEMSNGKDTTTGHWELMGIYTEKPFKTYPDGFPETLIKRFSERIGRGVLGNKPASGTAIIEELGERHMATGDVIVYTSADSVFQIAAHEEIVPLDELYAICETARELTLEPEHSVVRVIARPFVGKPGAFKRTANRRDYSIKPPEKTVLNYLKDGGWDVIGIGKISDIYDGEGITRSIKTKDNMDGADRLIDTMGEPFKGLAFLNMVDFDSKYGHRRDPAGYARALEEVDRRLPEMLEALRTDDLLIMTADHGNDPTHTGTDHTREYVPLLVYSPSLTDPVHLGVRSSFADVGATIADNFHVTSPMGRSFLHALLERS</sequence>
<dbReference type="GO" id="GO:0043094">
    <property type="term" value="P:metabolic compound salvage"/>
    <property type="evidence" value="ECO:0007669"/>
    <property type="project" value="UniProtKB-UniRule"/>
</dbReference>
<protein>
    <recommendedName>
        <fullName evidence="6 7">Phosphopentomutase</fullName>
        <ecNumber evidence="6 7">5.4.2.7</ecNumber>
    </recommendedName>
    <alternativeName>
        <fullName evidence="6">Phosphodeoxyribomutase</fullName>
    </alternativeName>
</protein>
<dbReference type="GO" id="GO:0005829">
    <property type="term" value="C:cytosol"/>
    <property type="evidence" value="ECO:0007669"/>
    <property type="project" value="TreeGrafter"/>
</dbReference>
<dbReference type="InterPro" id="IPR006124">
    <property type="entry name" value="Metalloenzyme"/>
</dbReference>
<dbReference type="GO" id="GO:0030145">
    <property type="term" value="F:manganese ion binding"/>
    <property type="evidence" value="ECO:0007669"/>
    <property type="project" value="UniProtKB-UniRule"/>
</dbReference>
<feature type="binding site" evidence="6">
    <location>
        <position position="328"/>
    </location>
    <ligand>
        <name>Mn(2+)</name>
        <dbReference type="ChEBI" id="CHEBI:29035"/>
        <label>1</label>
    </ligand>
</feature>
<keyword evidence="5 6" id="KW-0413">Isomerase</keyword>
<keyword evidence="2 6" id="KW-0963">Cytoplasm</keyword>
<dbReference type="CDD" id="cd16009">
    <property type="entry name" value="PPM"/>
    <property type="match status" value="1"/>
</dbReference>
<evidence type="ECO:0000256" key="4">
    <source>
        <dbReference type="ARBA" id="ARBA00023211"/>
    </source>
</evidence>
<reference evidence="9 10" key="1">
    <citation type="journal article" date="2015" name="Int. J. Syst. Evol. Microbiol.">
        <title>Novibacillus thermophilus gen. nov., sp. nov., a Gram-staining-negative and moderately thermophilic member of the family Thermoactinomycetaceae.</title>
        <authorList>
            <person name="Yang G."/>
            <person name="Chen J."/>
            <person name="Zhou S."/>
        </authorList>
    </citation>
    <scope>NUCLEOTIDE SEQUENCE [LARGE SCALE GENOMIC DNA]</scope>
    <source>
        <strain evidence="9 10">SG-1</strain>
    </source>
</reference>
<dbReference type="NCBIfam" id="NF003766">
    <property type="entry name" value="PRK05362.1"/>
    <property type="match status" value="1"/>
</dbReference>
<dbReference type="Proteomes" id="UP000188603">
    <property type="component" value="Chromosome"/>
</dbReference>
<dbReference type="FunFam" id="3.30.70.1250:FF:000001">
    <property type="entry name" value="Phosphopentomutase"/>
    <property type="match status" value="1"/>
</dbReference>
<dbReference type="SUPFAM" id="SSF143856">
    <property type="entry name" value="DeoB insert domain-like"/>
    <property type="match status" value="1"/>
</dbReference>
<dbReference type="Gene3D" id="3.30.70.1250">
    <property type="entry name" value="Phosphopentomutase"/>
    <property type="match status" value="1"/>
</dbReference>
<dbReference type="GO" id="GO:0006018">
    <property type="term" value="P:2-deoxyribose 1-phosphate catabolic process"/>
    <property type="evidence" value="ECO:0007669"/>
    <property type="project" value="UniProtKB-UniRule"/>
</dbReference>
<keyword evidence="3 6" id="KW-0479">Metal-binding</keyword>
<dbReference type="InterPro" id="IPR010045">
    <property type="entry name" value="DeoB"/>
</dbReference>
<dbReference type="SUPFAM" id="SSF53649">
    <property type="entry name" value="Alkaline phosphatase-like"/>
    <property type="match status" value="1"/>
</dbReference>
<dbReference type="PIRSF" id="PIRSF001491">
    <property type="entry name" value="Ppentomutase"/>
    <property type="match status" value="1"/>
</dbReference>
<evidence type="ECO:0000313" key="10">
    <source>
        <dbReference type="Proteomes" id="UP000188603"/>
    </source>
</evidence>
<comment type="cofactor">
    <cofactor evidence="6">
        <name>Mn(2+)</name>
        <dbReference type="ChEBI" id="CHEBI:29035"/>
    </cofactor>
    <text evidence="6">Binds 2 manganese ions.</text>
</comment>
<comment type="pathway">
    <text evidence="6">Carbohydrate degradation; 2-deoxy-D-ribose 1-phosphate degradation; D-glyceraldehyde 3-phosphate and acetaldehyde from 2-deoxy-alpha-D-ribose 1-phosphate: step 1/2.</text>
</comment>
<comment type="similarity">
    <text evidence="1 6">Belongs to the phosphopentomutase family.</text>
</comment>
<evidence type="ECO:0000256" key="7">
    <source>
        <dbReference type="NCBIfam" id="TIGR01696"/>
    </source>
</evidence>
<feature type="domain" description="Metalloenzyme" evidence="8">
    <location>
        <begin position="6"/>
        <end position="378"/>
    </location>
</feature>
<feature type="binding site" evidence="6">
    <location>
        <position position="286"/>
    </location>
    <ligand>
        <name>Mn(2+)</name>
        <dbReference type="ChEBI" id="CHEBI:29035"/>
        <label>2</label>
    </ligand>
</feature>
<dbReference type="EMBL" id="CP019699">
    <property type="protein sequence ID" value="AQS56620.1"/>
    <property type="molecule type" value="Genomic_DNA"/>
</dbReference>
<feature type="binding site" evidence="6">
    <location>
        <position position="291"/>
    </location>
    <ligand>
        <name>Mn(2+)</name>
        <dbReference type="ChEBI" id="CHEBI:29035"/>
        <label>2</label>
    </ligand>
</feature>
<dbReference type="NCBIfam" id="TIGR01696">
    <property type="entry name" value="deoB"/>
    <property type="match status" value="1"/>
</dbReference>
<dbReference type="InterPro" id="IPR024052">
    <property type="entry name" value="Phosphopentomutase_DeoB_cap_sf"/>
</dbReference>
<dbReference type="OrthoDB" id="9769930at2"/>
<dbReference type="InterPro" id="IPR017850">
    <property type="entry name" value="Alkaline_phosphatase_core_sf"/>
</dbReference>
<comment type="function">
    <text evidence="6">Isomerase that catalyzes the conversion of deoxy-ribose 1-phosphate (dRib-1-P) and ribose 1-phosphate (Rib-1-P) to deoxy-ribose 5-phosphate (dRib-5-P) and ribose 5-phosphate (Rib-5-P), respectively.</text>
</comment>
<evidence type="ECO:0000256" key="1">
    <source>
        <dbReference type="ARBA" id="ARBA00010373"/>
    </source>
</evidence>
<organism evidence="9 10">
    <name type="scientific">Novibacillus thermophilus</name>
    <dbReference type="NCBI Taxonomy" id="1471761"/>
    <lineage>
        <taxon>Bacteria</taxon>
        <taxon>Bacillati</taxon>
        <taxon>Bacillota</taxon>
        <taxon>Bacilli</taxon>
        <taxon>Bacillales</taxon>
        <taxon>Thermoactinomycetaceae</taxon>
        <taxon>Novibacillus</taxon>
    </lineage>
</organism>
<dbReference type="Gene3D" id="3.40.720.10">
    <property type="entry name" value="Alkaline Phosphatase, subunit A"/>
    <property type="match status" value="1"/>
</dbReference>
<comment type="subcellular location">
    <subcellularLocation>
        <location evidence="6">Cytoplasm</location>
    </subcellularLocation>
</comment>
<dbReference type="GO" id="GO:0000287">
    <property type="term" value="F:magnesium ion binding"/>
    <property type="evidence" value="ECO:0007669"/>
    <property type="project" value="UniProtKB-UniRule"/>
</dbReference>
<comment type="catalytic activity">
    <reaction evidence="6">
        <text>alpha-D-ribose 1-phosphate = D-ribose 5-phosphate</text>
        <dbReference type="Rhea" id="RHEA:18793"/>
        <dbReference type="ChEBI" id="CHEBI:57720"/>
        <dbReference type="ChEBI" id="CHEBI:78346"/>
        <dbReference type="EC" id="5.4.2.7"/>
    </reaction>
</comment>
<accession>A0A1U9K9B7</accession>
<dbReference type="EC" id="5.4.2.7" evidence="6 7"/>
<dbReference type="AlphaFoldDB" id="A0A1U9K9B7"/>
<keyword evidence="4 6" id="KW-0464">Manganese</keyword>
<dbReference type="KEGG" id="ntr:B0W44_13500"/>
<evidence type="ECO:0000256" key="6">
    <source>
        <dbReference type="HAMAP-Rule" id="MF_00740"/>
    </source>
</evidence>
<comment type="catalytic activity">
    <reaction evidence="6">
        <text>2-deoxy-alpha-D-ribose 1-phosphate = 2-deoxy-D-ribose 5-phosphate</text>
        <dbReference type="Rhea" id="RHEA:27658"/>
        <dbReference type="ChEBI" id="CHEBI:57259"/>
        <dbReference type="ChEBI" id="CHEBI:62877"/>
        <dbReference type="EC" id="5.4.2.7"/>
    </reaction>
</comment>
<evidence type="ECO:0000259" key="8">
    <source>
        <dbReference type="Pfam" id="PF01676"/>
    </source>
</evidence>
<gene>
    <name evidence="6" type="primary">deoB</name>
    <name evidence="9" type="ORF">B0W44_13500</name>
</gene>
<evidence type="ECO:0000313" key="9">
    <source>
        <dbReference type="EMBL" id="AQS56620.1"/>
    </source>
</evidence>
<proteinExistence type="inferred from homology"/>